<feature type="compositionally biased region" description="Low complexity" evidence="1">
    <location>
        <begin position="72"/>
        <end position="85"/>
    </location>
</feature>
<proteinExistence type="predicted"/>
<name>A0A9I9E5I3_CUCME</name>
<dbReference type="Gramene" id="MELO3C029071.2.1">
    <property type="protein sequence ID" value="MELO3C029071.2.1"/>
    <property type="gene ID" value="MELO3C029071.2"/>
</dbReference>
<protein>
    <submittedName>
        <fullName evidence="2">Uncharacterized protein</fullName>
    </submittedName>
</protein>
<feature type="region of interest" description="Disordered" evidence="1">
    <location>
        <begin position="72"/>
        <end position="96"/>
    </location>
</feature>
<organism evidence="2">
    <name type="scientific">Cucumis melo</name>
    <name type="common">Muskmelon</name>
    <dbReference type="NCBI Taxonomy" id="3656"/>
    <lineage>
        <taxon>Eukaryota</taxon>
        <taxon>Viridiplantae</taxon>
        <taxon>Streptophyta</taxon>
        <taxon>Embryophyta</taxon>
        <taxon>Tracheophyta</taxon>
        <taxon>Spermatophyta</taxon>
        <taxon>Magnoliopsida</taxon>
        <taxon>eudicotyledons</taxon>
        <taxon>Gunneridae</taxon>
        <taxon>Pentapetalae</taxon>
        <taxon>rosids</taxon>
        <taxon>fabids</taxon>
        <taxon>Cucurbitales</taxon>
        <taxon>Cucurbitaceae</taxon>
        <taxon>Benincaseae</taxon>
        <taxon>Cucumis</taxon>
    </lineage>
</organism>
<evidence type="ECO:0000256" key="1">
    <source>
        <dbReference type="SAM" id="MobiDB-lite"/>
    </source>
</evidence>
<sequence length="96" mass="10330">MHMDKEVPTALSGLMLVCSDLFLSDKPLRRQSSVVVSPPHSTASLCPAVVDEPHRSPIVEFVNARAVSRLSRPAASSASPSFVFRKPSSIKRAASE</sequence>
<dbReference type="EnsemblPlants" id="MELO3C029071.2.1">
    <property type="protein sequence ID" value="MELO3C029071.2.1"/>
    <property type="gene ID" value="MELO3C029071.2"/>
</dbReference>
<accession>A0A9I9E5I3</accession>
<evidence type="ECO:0000313" key="2">
    <source>
        <dbReference type="EnsemblPlants" id="MELO3C029071.2.1"/>
    </source>
</evidence>
<reference evidence="2" key="1">
    <citation type="submission" date="2023-03" db="UniProtKB">
        <authorList>
            <consortium name="EnsemblPlants"/>
        </authorList>
    </citation>
    <scope>IDENTIFICATION</scope>
</reference>
<dbReference type="AlphaFoldDB" id="A0A9I9E5I3"/>